<feature type="chain" id="PRO_5026342169" description="Secreted protein" evidence="1">
    <location>
        <begin position="25"/>
        <end position="160"/>
    </location>
</feature>
<dbReference type="Proteomes" id="UP000478052">
    <property type="component" value="Unassembled WGS sequence"/>
</dbReference>
<comment type="caution">
    <text evidence="2">The sequence shown here is derived from an EMBL/GenBank/DDBJ whole genome shotgun (WGS) entry which is preliminary data.</text>
</comment>
<feature type="signal peptide" evidence="1">
    <location>
        <begin position="1"/>
        <end position="24"/>
    </location>
</feature>
<keyword evidence="1" id="KW-0732">Signal</keyword>
<gene>
    <name evidence="2" type="ORF">FWK35_00021633</name>
</gene>
<proteinExistence type="predicted"/>
<evidence type="ECO:0000313" key="2">
    <source>
        <dbReference type="EMBL" id="KAF0753391.1"/>
    </source>
</evidence>
<evidence type="ECO:0000256" key="1">
    <source>
        <dbReference type="SAM" id="SignalP"/>
    </source>
</evidence>
<accession>A0A6G0YD75</accession>
<evidence type="ECO:0008006" key="4">
    <source>
        <dbReference type="Google" id="ProtNLM"/>
    </source>
</evidence>
<protein>
    <recommendedName>
        <fullName evidence="4">Secreted protein</fullName>
    </recommendedName>
</protein>
<reference evidence="2 3" key="1">
    <citation type="submission" date="2019-08" db="EMBL/GenBank/DDBJ databases">
        <title>Whole genome of Aphis craccivora.</title>
        <authorList>
            <person name="Voronova N.V."/>
            <person name="Shulinski R.S."/>
            <person name="Bandarenka Y.V."/>
            <person name="Zhorov D.G."/>
            <person name="Warner D."/>
        </authorList>
    </citation>
    <scope>NUCLEOTIDE SEQUENCE [LARGE SCALE GENOMIC DNA]</scope>
    <source>
        <strain evidence="2">180601</strain>
        <tissue evidence="2">Whole Body</tissue>
    </source>
</reference>
<name>A0A6G0YD75_APHCR</name>
<dbReference type="AlphaFoldDB" id="A0A6G0YD75"/>
<keyword evidence="3" id="KW-1185">Reference proteome</keyword>
<evidence type="ECO:0000313" key="3">
    <source>
        <dbReference type="Proteomes" id="UP000478052"/>
    </source>
</evidence>
<sequence>MALAYKIVHLSAFIGHIALPVVMSTCGKIFNQDFKQVTTPYQYTLNIQNSQFVRGRLWISVGHPVYVLLYNIRFREVKYLISRKYKTPTYCRKVYTTYYLHKSNPRPLCCFQCRSKRNPFIFHALGHFYTKPCPASILTVLVAIAHRYHDRGSLQLHNVQ</sequence>
<dbReference type="EMBL" id="VUJU01004747">
    <property type="protein sequence ID" value="KAF0753391.1"/>
    <property type="molecule type" value="Genomic_DNA"/>
</dbReference>
<organism evidence="2 3">
    <name type="scientific">Aphis craccivora</name>
    <name type="common">Cowpea aphid</name>
    <dbReference type="NCBI Taxonomy" id="307492"/>
    <lineage>
        <taxon>Eukaryota</taxon>
        <taxon>Metazoa</taxon>
        <taxon>Ecdysozoa</taxon>
        <taxon>Arthropoda</taxon>
        <taxon>Hexapoda</taxon>
        <taxon>Insecta</taxon>
        <taxon>Pterygota</taxon>
        <taxon>Neoptera</taxon>
        <taxon>Paraneoptera</taxon>
        <taxon>Hemiptera</taxon>
        <taxon>Sternorrhyncha</taxon>
        <taxon>Aphidomorpha</taxon>
        <taxon>Aphidoidea</taxon>
        <taxon>Aphididae</taxon>
        <taxon>Aphidini</taxon>
        <taxon>Aphis</taxon>
        <taxon>Aphis</taxon>
    </lineage>
</organism>